<accession>A0AAW1PWZ1</accession>
<evidence type="ECO:0000313" key="3">
    <source>
        <dbReference type="Proteomes" id="UP001465755"/>
    </source>
</evidence>
<protein>
    <recommendedName>
        <fullName evidence="4">DUF1499 domain-containing protein</fullName>
    </recommendedName>
</protein>
<evidence type="ECO:0008006" key="4">
    <source>
        <dbReference type="Google" id="ProtNLM"/>
    </source>
</evidence>
<sequence>MGRQECQAQAERPDLSRRSVVLGSVNVGVLASLFAFGGAKAQDDHYVPPWTYNPRDGRGLKKPVTKEKAFEELMDVLQNATPDGFTPTVVKQTDDYIHVEYESPIWGFKDDAEFWFPDSKKSIVEYRSASRLGENDNKINRKRIKELRKQLEGKGWSSVGYA</sequence>
<evidence type="ECO:0000313" key="2">
    <source>
        <dbReference type="EMBL" id="KAK9812547.1"/>
    </source>
</evidence>
<gene>
    <name evidence="2" type="ORF">WJX73_007972</name>
</gene>
<keyword evidence="1" id="KW-1133">Transmembrane helix</keyword>
<keyword evidence="3" id="KW-1185">Reference proteome</keyword>
<organism evidence="2 3">
    <name type="scientific">Symbiochloris irregularis</name>
    <dbReference type="NCBI Taxonomy" id="706552"/>
    <lineage>
        <taxon>Eukaryota</taxon>
        <taxon>Viridiplantae</taxon>
        <taxon>Chlorophyta</taxon>
        <taxon>core chlorophytes</taxon>
        <taxon>Trebouxiophyceae</taxon>
        <taxon>Trebouxiales</taxon>
        <taxon>Trebouxiaceae</taxon>
        <taxon>Symbiochloris</taxon>
    </lineage>
</organism>
<dbReference type="PANTHER" id="PTHR34801">
    <property type="entry name" value="EXPRESSED PROTEIN"/>
    <property type="match status" value="1"/>
</dbReference>
<proteinExistence type="predicted"/>
<name>A0AAW1PWZ1_9CHLO</name>
<feature type="transmembrane region" description="Helical" evidence="1">
    <location>
        <begin position="20"/>
        <end position="39"/>
    </location>
</feature>
<reference evidence="2 3" key="1">
    <citation type="journal article" date="2024" name="Nat. Commun.">
        <title>Phylogenomics reveals the evolutionary origins of lichenization in chlorophyte algae.</title>
        <authorList>
            <person name="Puginier C."/>
            <person name="Libourel C."/>
            <person name="Otte J."/>
            <person name="Skaloud P."/>
            <person name="Haon M."/>
            <person name="Grisel S."/>
            <person name="Petersen M."/>
            <person name="Berrin J.G."/>
            <person name="Delaux P.M."/>
            <person name="Dal Grande F."/>
            <person name="Keller J."/>
        </authorList>
    </citation>
    <scope>NUCLEOTIDE SEQUENCE [LARGE SCALE GENOMIC DNA]</scope>
    <source>
        <strain evidence="2 3">SAG 2036</strain>
    </source>
</reference>
<dbReference type="Proteomes" id="UP001465755">
    <property type="component" value="Unassembled WGS sequence"/>
</dbReference>
<dbReference type="Pfam" id="PF07386">
    <property type="entry name" value="DUF1499"/>
    <property type="match status" value="1"/>
</dbReference>
<keyword evidence="1" id="KW-0812">Transmembrane</keyword>
<comment type="caution">
    <text evidence="2">The sequence shown here is derived from an EMBL/GenBank/DDBJ whole genome shotgun (WGS) entry which is preliminary data.</text>
</comment>
<dbReference type="InterPro" id="IPR010865">
    <property type="entry name" value="DUF1499"/>
</dbReference>
<keyword evidence="1" id="KW-0472">Membrane</keyword>
<dbReference type="AlphaFoldDB" id="A0AAW1PWZ1"/>
<evidence type="ECO:0000256" key="1">
    <source>
        <dbReference type="SAM" id="Phobius"/>
    </source>
</evidence>
<dbReference type="PANTHER" id="PTHR34801:SF2">
    <property type="entry name" value="EXPRESSED PROTEIN"/>
    <property type="match status" value="1"/>
</dbReference>
<dbReference type="EMBL" id="JALJOQ010000006">
    <property type="protein sequence ID" value="KAK9812547.1"/>
    <property type="molecule type" value="Genomic_DNA"/>
</dbReference>